<reference evidence="2" key="1">
    <citation type="submission" date="2022-06" db="EMBL/GenBank/DDBJ databases">
        <title>Genomic Encyclopedia of Archaeal and Bacterial Type Strains, Phase II (KMG-II): from individual species to whole genera.</title>
        <authorList>
            <person name="Goeker M."/>
        </authorList>
    </citation>
    <scope>NUCLEOTIDE SEQUENCE</scope>
    <source>
        <strain evidence="2">DSM 43935</strain>
    </source>
</reference>
<keyword evidence="1" id="KW-1133">Transmembrane helix</keyword>
<evidence type="ECO:0000313" key="3">
    <source>
        <dbReference type="Proteomes" id="UP001206128"/>
    </source>
</evidence>
<sequence length="474" mass="52014">MEQPEPPGTPTDAPADWSEPERLLWAVYRRGGWLDLREKHDDPAQGHEWDESRIIRDVVIERLLLHGPEAHPGHTARLRLAGARITGEVDLSDCRVDTSIILAGCSFEQPLNLTDSELHSAILAYSHLPGLNADHAHLARSLNMRQATCTGEIRLRGAHISGDLDLTGATLINPHGDRTALALDRATINGDLFADKGFTATGQVRLPSAHIGGDLVLVGATLTHPDGVALTLVDAQIARLILRPHRESRGLINLRDARVGRFIDDPRQWPEGCRVDLDGFSYDRLSRLSGDSDPVCSVEERLAWMRAYSTTTQRPSTTSKGRGEFSPTPYEQLAAALRRDGQERQARTVARHREHLHHRALGRLGTLWGIVQLATVGYGYAPARALFWVLGVLGAGSAYFWLAGPLNPIKADEHPTWNPFLYALDLLVPVLDLGHEKAWDPVGADLVVTMTLTVAGWVLVTAFAAGAARTLKRQ</sequence>
<name>A0AAE3GC80_9PSEU</name>
<proteinExistence type="predicted"/>
<accession>A0AAE3GC80</accession>
<comment type="caution">
    <text evidence="2">The sequence shown here is derived from an EMBL/GenBank/DDBJ whole genome shotgun (WGS) entry which is preliminary data.</text>
</comment>
<dbReference type="RefSeq" id="WP_253768400.1">
    <property type="nucleotide sequence ID" value="NZ_JAMTCK010000003.1"/>
</dbReference>
<feature type="transmembrane region" description="Helical" evidence="1">
    <location>
        <begin position="446"/>
        <end position="468"/>
    </location>
</feature>
<evidence type="ECO:0008006" key="4">
    <source>
        <dbReference type="Google" id="ProtNLM"/>
    </source>
</evidence>
<evidence type="ECO:0000313" key="2">
    <source>
        <dbReference type="EMBL" id="MCP2164592.1"/>
    </source>
</evidence>
<gene>
    <name evidence="2" type="ORF">LX83_001432</name>
</gene>
<feature type="transmembrane region" description="Helical" evidence="1">
    <location>
        <begin position="360"/>
        <end position="380"/>
    </location>
</feature>
<evidence type="ECO:0000256" key="1">
    <source>
        <dbReference type="SAM" id="Phobius"/>
    </source>
</evidence>
<dbReference type="Gene3D" id="2.160.20.80">
    <property type="entry name" value="E3 ubiquitin-protein ligase SopA"/>
    <property type="match status" value="1"/>
</dbReference>
<dbReference type="AlphaFoldDB" id="A0AAE3GC80"/>
<dbReference type="Proteomes" id="UP001206128">
    <property type="component" value="Unassembled WGS sequence"/>
</dbReference>
<protein>
    <recommendedName>
        <fullName evidence="4">Oxidoreductase</fullName>
    </recommendedName>
</protein>
<feature type="transmembrane region" description="Helical" evidence="1">
    <location>
        <begin position="386"/>
        <end position="404"/>
    </location>
</feature>
<keyword evidence="1" id="KW-0812">Transmembrane</keyword>
<keyword evidence="3" id="KW-1185">Reference proteome</keyword>
<keyword evidence="1" id="KW-0472">Membrane</keyword>
<organism evidence="2 3">
    <name type="scientific">Goodfellowiella coeruleoviolacea</name>
    <dbReference type="NCBI Taxonomy" id="334858"/>
    <lineage>
        <taxon>Bacteria</taxon>
        <taxon>Bacillati</taxon>
        <taxon>Actinomycetota</taxon>
        <taxon>Actinomycetes</taxon>
        <taxon>Pseudonocardiales</taxon>
        <taxon>Pseudonocardiaceae</taxon>
        <taxon>Goodfellowiella</taxon>
    </lineage>
</organism>
<dbReference type="EMBL" id="JAMTCK010000003">
    <property type="protein sequence ID" value="MCP2164592.1"/>
    <property type="molecule type" value="Genomic_DNA"/>
</dbReference>